<sequence>MSNLDQAISIAVKAHSDQFDKAGRPYILHPLRLMFRFEDEPEMIVAVMHDVIEDSDFTYEDLKKLGFSTEVIAAIDCLTRRENEDYENFILRASQNILAKKIKIEDIKDNLDLTRLNNITKTDLQRIEKYHRALKVLDTASK</sequence>
<dbReference type="AlphaFoldDB" id="A0AAW7XJU5"/>
<reference evidence="1" key="1">
    <citation type="submission" date="2023-07" db="EMBL/GenBank/DDBJ databases">
        <title>Genome content predicts the carbon catabolic preferences of heterotrophic bacteria.</title>
        <authorList>
            <person name="Gralka M."/>
        </authorList>
    </citation>
    <scope>NUCLEOTIDE SEQUENCE</scope>
    <source>
        <strain evidence="1">I2M16</strain>
    </source>
</reference>
<dbReference type="EMBL" id="JAUOPG010000009">
    <property type="protein sequence ID" value="MDO6454574.1"/>
    <property type="molecule type" value="Genomic_DNA"/>
</dbReference>
<evidence type="ECO:0000313" key="2">
    <source>
        <dbReference type="Proteomes" id="UP001169862"/>
    </source>
</evidence>
<comment type="caution">
    <text evidence="1">The sequence shown here is derived from an EMBL/GenBank/DDBJ whole genome shotgun (WGS) entry which is preliminary data.</text>
</comment>
<dbReference type="RefSeq" id="WP_303551334.1">
    <property type="nucleotide sequence ID" value="NZ_JAUOPG010000009.1"/>
</dbReference>
<name>A0AAW7XJU5_9GAMM</name>
<gene>
    <name evidence="1" type="ORF">Q4490_13450</name>
</gene>
<proteinExistence type="predicted"/>
<dbReference type="SUPFAM" id="SSF109604">
    <property type="entry name" value="HD-domain/PDEase-like"/>
    <property type="match status" value="1"/>
</dbReference>
<protein>
    <submittedName>
        <fullName evidence="1">GTP pyrophosphokinase</fullName>
    </submittedName>
</protein>
<accession>A0AAW7XJU5</accession>
<organism evidence="1 2">
    <name type="scientific">Neptunomonas phycophila</name>
    <dbReference type="NCBI Taxonomy" id="1572645"/>
    <lineage>
        <taxon>Bacteria</taxon>
        <taxon>Pseudomonadati</taxon>
        <taxon>Pseudomonadota</taxon>
        <taxon>Gammaproteobacteria</taxon>
        <taxon>Oceanospirillales</taxon>
        <taxon>Oceanospirillaceae</taxon>
        <taxon>Neptunomonas</taxon>
    </lineage>
</organism>
<dbReference type="Gene3D" id="1.10.3210.10">
    <property type="entry name" value="Hypothetical protein af1432"/>
    <property type="match status" value="1"/>
</dbReference>
<dbReference type="Proteomes" id="UP001169862">
    <property type="component" value="Unassembled WGS sequence"/>
</dbReference>
<evidence type="ECO:0000313" key="1">
    <source>
        <dbReference type="EMBL" id="MDO6454574.1"/>
    </source>
</evidence>